<reference evidence="1 2" key="1">
    <citation type="journal article" date="2007" name="Genome Biol.">
        <title>Genome analysis and genome-wide proteomics of Thermococcus gammatolerans, the most radioresistant organism known amongst the Archaea.</title>
        <authorList>
            <person name="Zivanovic Y."/>
            <person name="Armengaud J."/>
            <person name="Lagorce A."/>
            <person name="Leplat C."/>
            <person name="Guerin P."/>
            <person name="Dutertre M."/>
            <person name="Anthouard V."/>
            <person name="Forterre P."/>
            <person name="Wincker P."/>
            <person name="Confalonieri F."/>
        </authorList>
    </citation>
    <scope>NUCLEOTIDE SEQUENCE [LARGE SCALE GENOMIC DNA]</scope>
    <source>
        <strain evidence="2">DSM 15229 / JCM 11827 / EJ3</strain>
    </source>
</reference>
<dbReference type="HOGENOM" id="CLU_096716_0_0_2"/>
<name>C5A5J9_THEGJ</name>
<evidence type="ECO:0000313" key="1">
    <source>
        <dbReference type="EMBL" id="ACS33511.1"/>
    </source>
</evidence>
<dbReference type="OrthoDB" id="84596at2157"/>
<protein>
    <recommendedName>
        <fullName evidence="3">KaiC-like domain-containing protein</fullName>
    </recommendedName>
</protein>
<dbReference type="EMBL" id="CP001398">
    <property type="protein sequence ID" value="ACS33511.1"/>
    <property type="molecule type" value="Genomic_DNA"/>
</dbReference>
<dbReference type="PaxDb" id="593117-TGAM_1009"/>
<proteinExistence type="predicted"/>
<accession>C5A5J9</accession>
<dbReference type="InterPro" id="IPR027417">
    <property type="entry name" value="P-loop_NTPase"/>
</dbReference>
<sequence>MAGDYEEEFPVDQFMKNFIPGSILAIIYETYSNVWELPFVMAKEFVERDWAVVITNYIRPVEYLLRDLKLTGLNAEESLNEDRLFIIDVFGSRYGLRNDKKNVFYLDSVDPETLNPKILRIYQDKIIPKLQGKRLLRIVYPLHGVTQIAGEEATVKMFGQLMAQYSKLQVESFMVLPLNKDTVSKSFTAWIVELSDYVLLSKVFIGRNQIEEHLYFLKAPLRDFKPEEYLLIKTGKTGRERFGIRKIKGFSP</sequence>
<evidence type="ECO:0000313" key="2">
    <source>
        <dbReference type="Proteomes" id="UP000001488"/>
    </source>
</evidence>
<dbReference type="Gene3D" id="3.40.50.300">
    <property type="entry name" value="P-loop containing nucleotide triphosphate hydrolases"/>
    <property type="match status" value="1"/>
</dbReference>
<dbReference type="KEGG" id="tga:TGAM_1009"/>
<gene>
    <name evidence="1" type="ordered locus">TGAM_1009</name>
</gene>
<dbReference type="PATRIC" id="fig|593117.10.peg.1005"/>
<dbReference type="GeneID" id="7988066"/>
<dbReference type="eggNOG" id="arCOG03808">
    <property type="taxonomic scope" value="Archaea"/>
</dbReference>
<dbReference type="RefSeq" id="WP_015858625.1">
    <property type="nucleotide sequence ID" value="NC_012804.1"/>
</dbReference>
<evidence type="ECO:0008006" key="3">
    <source>
        <dbReference type="Google" id="ProtNLM"/>
    </source>
</evidence>
<dbReference type="Proteomes" id="UP000001488">
    <property type="component" value="Chromosome"/>
</dbReference>
<dbReference type="AlphaFoldDB" id="C5A5J9"/>
<keyword evidence="2" id="KW-1185">Reference proteome</keyword>
<organism evidence="1 2">
    <name type="scientific">Thermococcus gammatolerans (strain DSM 15229 / JCM 11827 / EJ3)</name>
    <dbReference type="NCBI Taxonomy" id="593117"/>
    <lineage>
        <taxon>Archaea</taxon>
        <taxon>Methanobacteriati</taxon>
        <taxon>Methanobacteriota</taxon>
        <taxon>Thermococci</taxon>
        <taxon>Thermococcales</taxon>
        <taxon>Thermococcaceae</taxon>
        <taxon>Thermococcus</taxon>
    </lineage>
</organism>